<comment type="caution">
    <text evidence="1">The sequence shown here is derived from an EMBL/GenBank/DDBJ whole genome shotgun (WGS) entry which is preliminary data.</text>
</comment>
<proteinExistence type="predicted"/>
<organism evidence="1 2">
    <name type="scientific">Terrimonas ginsenosidimutans</name>
    <dbReference type="NCBI Taxonomy" id="2908004"/>
    <lineage>
        <taxon>Bacteria</taxon>
        <taxon>Pseudomonadati</taxon>
        <taxon>Bacteroidota</taxon>
        <taxon>Chitinophagia</taxon>
        <taxon>Chitinophagales</taxon>
        <taxon>Chitinophagaceae</taxon>
        <taxon>Terrimonas</taxon>
    </lineage>
</organism>
<evidence type="ECO:0000313" key="1">
    <source>
        <dbReference type="EMBL" id="MCG2613410.1"/>
    </source>
</evidence>
<dbReference type="EMBL" id="JAKLTR010000002">
    <property type="protein sequence ID" value="MCG2613410.1"/>
    <property type="molecule type" value="Genomic_DNA"/>
</dbReference>
<sequence>MQNTTKPDSLQAMISDTLSKIADSSLQSFRPVMDGMLNNMSSISQSVKNINPASIKLPKLTSDNCNCCPPEPKCPPHCIAQITRIAAQDERILIPFMVKNSCSKIKTYRVGVRELKDQDGNMAPFQPQLSKQTVTVEPGRSERVVMMIELGQFANGATYTTEIVLREKEINQNICFTLKIDNDHHLVTAQPQDEKQYQLRWQSWQSHFYCEPKKDVRANQ</sequence>
<dbReference type="Proteomes" id="UP001165367">
    <property type="component" value="Unassembled WGS sequence"/>
</dbReference>
<evidence type="ECO:0000313" key="2">
    <source>
        <dbReference type="Proteomes" id="UP001165367"/>
    </source>
</evidence>
<reference evidence="1" key="1">
    <citation type="submission" date="2022-01" db="EMBL/GenBank/DDBJ databases">
        <authorList>
            <person name="Jo J.-H."/>
            <person name="Im W.-T."/>
        </authorList>
    </citation>
    <scope>NUCLEOTIDE SEQUENCE</scope>
    <source>
        <strain evidence="1">NA20</strain>
    </source>
</reference>
<accession>A0ABS9KM99</accession>
<keyword evidence="2" id="KW-1185">Reference proteome</keyword>
<protein>
    <submittedName>
        <fullName evidence="1">Uncharacterized protein</fullName>
    </submittedName>
</protein>
<dbReference type="RefSeq" id="WP_237868638.1">
    <property type="nucleotide sequence ID" value="NZ_JAKLTR010000002.1"/>
</dbReference>
<name>A0ABS9KM99_9BACT</name>
<gene>
    <name evidence="1" type="ORF">LZZ85_03925</name>
</gene>